<evidence type="ECO:0000313" key="3">
    <source>
        <dbReference type="EMBL" id="PKR58627.1"/>
    </source>
</evidence>
<proteinExistence type="predicted"/>
<evidence type="ECO:0000256" key="1">
    <source>
        <dbReference type="SAM" id="MobiDB-lite"/>
    </source>
</evidence>
<reference evidence="3 4" key="1">
    <citation type="submission" date="2017-09" db="EMBL/GenBank/DDBJ databases">
        <title>Biodiversity and function of Thalassospira species in the particle-attached aromatic-hydrocarbon-degrading consortia from the surface seawater of the China South Sea.</title>
        <authorList>
            <person name="Dong C."/>
            <person name="Lai Q."/>
            <person name="Shao Z."/>
        </authorList>
    </citation>
    <scope>NUCLEOTIDE SEQUENCE [LARGE SCALE GENOMIC DNA]</scope>
    <source>
        <strain evidence="3 4">139Z-12</strain>
    </source>
</reference>
<accession>A0A2N3L7G0</accession>
<dbReference type="PROSITE" id="PS51819">
    <property type="entry name" value="VOC"/>
    <property type="match status" value="1"/>
</dbReference>
<dbReference type="InterPro" id="IPR004360">
    <property type="entry name" value="Glyas_Fos-R_dOase_dom"/>
</dbReference>
<gene>
    <name evidence="3" type="ORF">COO92_07050</name>
</gene>
<sequence length="152" mass="16965">MRLQLALNVQNLDRAIAFYSDMFATSVHKQRDGYANFEITHPPLKLVLFENANAPENLNHIGVECETVDEFSQTATRLTNSDLATSEVTQTGCCHAKQDKFWTTGPDGLSWEWYRILDDDPKDGTQNTNSSMAGCCDQQPMKASNPNQVCCA</sequence>
<feature type="region of interest" description="Disordered" evidence="1">
    <location>
        <begin position="120"/>
        <end position="147"/>
    </location>
</feature>
<organism evidence="3 4">
    <name type="scientific">Thalassospira lohafexi</name>
    <dbReference type="NCBI Taxonomy" id="744227"/>
    <lineage>
        <taxon>Bacteria</taxon>
        <taxon>Pseudomonadati</taxon>
        <taxon>Pseudomonadota</taxon>
        <taxon>Alphaproteobacteria</taxon>
        <taxon>Rhodospirillales</taxon>
        <taxon>Thalassospiraceae</taxon>
        <taxon>Thalassospira</taxon>
    </lineage>
</organism>
<protein>
    <submittedName>
        <fullName evidence="3">Glyoxalase/bleomycin resistance/extradiol dioxygenase family protein</fullName>
    </submittedName>
</protein>
<dbReference type="Gene3D" id="3.10.180.10">
    <property type="entry name" value="2,3-Dihydroxybiphenyl 1,2-Dioxygenase, domain 1"/>
    <property type="match status" value="1"/>
</dbReference>
<comment type="caution">
    <text evidence="3">The sequence shown here is derived from an EMBL/GenBank/DDBJ whole genome shotgun (WGS) entry which is preliminary data.</text>
</comment>
<dbReference type="NCBIfam" id="NF041414">
    <property type="entry name" value="ArsI_CadI_VOC"/>
    <property type="match status" value="1"/>
</dbReference>
<dbReference type="RefSeq" id="WP_101301002.1">
    <property type="nucleotide sequence ID" value="NZ_NXGX01000003.1"/>
</dbReference>
<dbReference type="InterPro" id="IPR037523">
    <property type="entry name" value="VOC_core"/>
</dbReference>
<dbReference type="InterPro" id="IPR052393">
    <property type="entry name" value="Cadmium-induced_rsp"/>
</dbReference>
<dbReference type="PANTHER" id="PTHR41294">
    <property type="entry name" value="CADMIUM-INDUCED PROTEIN CADI"/>
    <property type="match status" value="1"/>
</dbReference>
<evidence type="ECO:0000259" key="2">
    <source>
        <dbReference type="PROSITE" id="PS51819"/>
    </source>
</evidence>
<dbReference type="AlphaFoldDB" id="A0A2N3L7G0"/>
<dbReference type="GO" id="GO:0046686">
    <property type="term" value="P:response to cadmium ion"/>
    <property type="evidence" value="ECO:0007669"/>
    <property type="project" value="TreeGrafter"/>
</dbReference>
<dbReference type="InterPro" id="IPR029068">
    <property type="entry name" value="Glyas_Bleomycin-R_OHBP_Dase"/>
</dbReference>
<keyword evidence="4" id="KW-1185">Reference proteome</keyword>
<dbReference type="SUPFAM" id="SSF54593">
    <property type="entry name" value="Glyoxalase/Bleomycin resistance protein/Dihydroxybiphenyl dioxygenase"/>
    <property type="match status" value="1"/>
</dbReference>
<keyword evidence="3" id="KW-0223">Dioxygenase</keyword>
<dbReference type="Pfam" id="PF00903">
    <property type="entry name" value="Glyoxalase"/>
    <property type="match status" value="1"/>
</dbReference>
<dbReference type="PANTHER" id="PTHR41294:SF1">
    <property type="entry name" value="CADMIUM-INDUCED PROTEIN CADI"/>
    <property type="match status" value="1"/>
</dbReference>
<evidence type="ECO:0000313" key="4">
    <source>
        <dbReference type="Proteomes" id="UP000233332"/>
    </source>
</evidence>
<dbReference type="EMBL" id="NXGX01000003">
    <property type="protein sequence ID" value="PKR58627.1"/>
    <property type="molecule type" value="Genomic_DNA"/>
</dbReference>
<dbReference type="GO" id="GO:0051213">
    <property type="term" value="F:dioxygenase activity"/>
    <property type="evidence" value="ECO:0007669"/>
    <property type="project" value="UniProtKB-KW"/>
</dbReference>
<dbReference type="Proteomes" id="UP000233332">
    <property type="component" value="Unassembled WGS sequence"/>
</dbReference>
<feature type="domain" description="VOC" evidence="2">
    <location>
        <begin position="1"/>
        <end position="116"/>
    </location>
</feature>
<name>A0A2N3L7G0_9PROT</name>
<keyword evidence="3" id="KW-0560">Oxidoreductase</keyword>
<dbReference type="InterPro" id="IPR049789">
    <property type="entry name" value="ArsI/CadI-like"/>
</dbReference>